<dbReference type="InterPro" id="IPR010345">
    <property type="entry name" value="IL-17_fam"/>
</dbReference>
<keyword evidence="4 5" id="KW-0732">Signal</keyword>
<organism evidence="6 7">
    <name type="scientific">Candidula unifasciata</name>
    <dbReference type="NCBI Taxonomy" id="100452"/>
    <lineage>
        <taxon>Eukaryota</taxon>
        <taxon>Metazoa</taxon>
        <taxon>Spiralia</taxon>
        <taxon>Lophotrochozoa</taxon>
        <taxon>Mollusca</taxon>
        <taxon>Gastropoda</taxon>
        <taxon>Heterobranchia</taxon>
        <taxon>Euthyneura</taxon>
        <taxon>Panpulmonata</taxon>
        <taxon>Eupulmonata</taxon>
        <taxon>Stylommatophora</taxon>
        <taxon>Helicina</taxon>
        <taxon>Helicoidea</taxon>
        <taxon>Geomitridae</taxon>
        <taxon>Candidula</taxon>
    </lineage>
</organism>
<dbReference type="Proteomes" id="UP000678393">
    <property type="component" value="Unassembled WGS sequence"/>
</dbReference>
<sequence>MLSSMCAARTTSWQVSLLVELAVTLMLCTVSSWAEMTTECRDVEDSLSFWAQQLGNLSYSPTYPSTGKFVYTSRFQHNLQDVCPAMPEYRTTRPGLHRVSLCPWTYVTDFDYDRFPHQMVYAQCSCGRCASPNGVQHLCRPLYQSFHVIRRVCENGAFRYRFAYESLPIACICSYRETFVVD</sequence>
<proteinExistence type="inferred from homology"/>
<dbReference type="Gene3D" id="2.10.90.10">
    <property type="entry name" value="Cystine-knot cytokines"/>
    <property type="match status" value="1"/>
</dbReference>
<dbReference type="Pfam" id="PF06083">
    <property type="entry name" value="IL17"/>
    <property type="match status" value="1"/>
</dbReference>
<evidence type="ECO:0000256" key="1">
    <source>
        <dbReference type="ARBA" id="ARBA00004613"/>
    </source>
</evidence>
<keyword evidence="3" id="KW-0964">Secreted</keyword>
<keyword evidence="7" id="KW-1185">Reference proteome</keyword>
<dbReference type="GO" id="GO:0005576">
    <property type="term" value="C:extracellular region"/>
    <property type="evidence" value="ECO:0007669"/>
    <property type="project" value="UniProtKB-SubCell"/>
</dbReference>
<name>A0A8S3Z3U1_9EUPU</name>
<accession>A0A8S3Z3U1</accession>
<dbReference type="OrthoDB" id="6038945at2759"/>
<protein>
    <submittedName>
        <fullName evidence="6">Uncharacterized protein</fullName>
    </submittedName>
</protein>
<comment type="similarity">
    <text evidence="2">Belongs to the IL-17 family.</text>
</comment>
<dbReference type="GO" id="GO:0005125">
    <property type="term" value="F:cytokine activity"/>
    <property type="evidence" value="ECO:0007669"/>
    <property type="project" value="InterPro"/>
</dbReference>
<dbReference type="EMBL" id="CAJHNH020001336">
    <property type="protein sequence ID" value="CAG5122665.1"/>
    <property type="molecule type" value="Genomic_DNA"/>
</dbReference>
<feature type="signal peptide" evidence="5">
    <location>
        <begin position="1"/>
        <end position="34"/>
    </location>
</feature>
<reference evidence="6" key="1">
    <citation type="submission" date="2021-04" db="EMBL/GenBank/DDBJ databases">
        <authorList>
            <consortium name="Molecular Ecology Group"/>
        </authorList>
    </citation>
    <scope>NUCLEOTIDE SEQUENCE</scope>
</reference>
<dbReference type="AlphaFoldDB" id="A0A8S3Z3U1"/>
<evidence type="ECO:0000256" key="5">
    <source>
        <dbReference type="SAM" id="SignalP"/>
    </source>
</evidence>
<gene>
    <name evidence="6" type="ORF">CUNI_LOCUS8223</name>
</gene>
<evidence type="ECO:0000313" key="7">
    <source>
        <dbReference type="Proteomes" id="UP000678393"/>
    </source>
</evidence>
<evidence type="ECO:0000256" key="2">
    <source>
        <dbReference type="ARBA" id="ARBA00007236"/>
    </source>
</evidence>
<dbReference type="SUPFAM" id="SSF57501">
    <property type="entry name" value="Cystine-knot cytokines"/>
    <property type="match status" value="1"/>
</dbReference>
<evidence type="ECO:0000313" key="6">
    <source>
        <dbReference type="EMBL" id="CAG5122665.1"/>
    </source>
</evidence>
<dbReference type="InterPro" id="IPR029034">
    <property type="entry name" value="Cystine-knot_cytokine"/>
</dbReference>
<comment type="caution">
    <text evidence="6">The sequence shown here is derived from an EMBL/GenBank/DDBJ whole genome shotgun (WGS) entry which is preliminary data.</text>
</comment>
<evidence type="ECO:0000256" key="3">
    <source>
        <dbReference type="ARBA" id="ARBA00022525"/>
    </source>
</evidence>
<comment type="subcellular location">
    <subcellularLocation>
        <location evidence="1">Secreted</location>
    </subcellularLocation>
</comment>
<feature type="chain" id="PRO_5035821922" evidence="5">
    <location>
        <begin position="35"/>
        <end position="182"/>
    </location>
</feature>
<evidence type="ECO:0000256" key="4">
    <source>
        <dbReference type="ARBA" id="ARBA00022729"/>
    </source>
</evidence>